<accession>A0A939K486</accession>
<dbReference type="InterPro" id="IPR013780">
    <property type="entry name" value="Glyco_hydro_b"/>
</dbReference>
<dbReference type="RefSeq" id="WP_207365701.1">
    <property type="nucleotide sequence ID" value="NZ_JAFMYV010000008.1"/>
</dbReference>
<dbReference type="SUPFAM" id="SSF51445">
    <property type="entry name" value="(Trans)glycosidases"/>
    <property type="match status" value="1"/>
</dbReference>
<dbReference type="SUPFAM" id="SSF52317">
    <property type="entry name" value="Class I glutamine amidotransferase-like"/>
    <property type="match status" value="1"/>
</dbReference>
<sequence length="667" mass="73962">MKTLGWLVVVCLLAGELVAQTPRKQPLRRADSFFGLHFDFHAALTDTLIGKTLTDSMIDSLLQLVKPDFIQVDSKGHVGVTSYPTKVGYAPSRFEKNTLQLFRDVTARHGVALYVHHSGVWDDQAVRHHPNWARIRPDGTADPQKTSLWSSYADSLLIPQLKEISDYGVDGVWIDGDCWAVEPDYGPASIGAFRQATGLVDAPKQKSDSGYVSFIDIQRQAFRRYVARYTNALHQYNPRFQVASNWAFSSFMPEPVSLPVDFISGDTDPLNGANRSAFQARCIAPQGKPWDLMSWSFGHGWTDQVGTPKPAVQLCQEAAQVLAMGGGFQAYWIQNNDASLTPWAFTTMAELARFCRARQPFCHKATQVPQVALLYSGVAHRARTTGAYKFDANQSGNLLGTLNALLYSQLPTEVLMEHHLHGRMAEYPLIVVPEWSTLADTFRTELVQYVRGGGNLLVMGHETVRLFERELGVTFTGAARPVTYFGFDTDLTGIKSPYQPFQPLPGTAVFGSVYSQRDSRFRTGPLATVARLGKGQIAGLYLDAGDAQFRRETHVGRRVIAGLAQQLFSPQVRVVGSQFVQVALTRKDGKTMLNLINMAGNHGNQAVFSTDEIPTLGPLTITCRATRKPRQLTLQPDNRPVAFTYKNNEISFTIPRLAIHSIVVINE</sequence>
<dbReference type="Gene3D" id="3.20.20.80">
    <property type="entry name" value="Glycosidases"/>
    <property type="match status" value="1"/>
</dbReference>
<name>A0A939K486_9BACT</name>
<dbReference type="Gene3D" id="2.60.40.1180">
    <property type="entry name" value="Golgi alpha-mannosidase II"/>
    <property type="match status" value="1"/>
</dbReference>
<protein>
    <recommendedName>
        <fullName evidence="3">Beta-galactosidase trimerisation domain-containing protein</fullName>
    </recommendedName>
</protein>
<dbReference type="AlphaFoldDB" id="A0A939K486"/>
<dbReference type="InterPro" id="IPR029062">
    <property type="entry name" value="Class_I_gatase-like"/>
</dbReference>
<evidence type="ECO:0008006" key="3">
    <source>
        <dbReference type="Google" id="ProtNLM"/>
    </source>
</evidence>
<dbReference type="Gene3D" id="3.40.50.880">
    <property type="match status" value="1"/>
</dbReference>
<keyword evidence="2" id="KW-1185">Reference proteome</keyword>
<organism evidence="1 2">
    <name type="scientific">Fibrella rubiginis</name>
    <dbReference type="NCBI Taxonomy" id="2817060"/>
    <lineage>
        <taxon>Bacteria</taxon>
        <taxon>Pseudomonadati</taxon>
        <taxon>Bacteroidota</taxon>
        <taxon>Cytophagia</taxon>
        <taxon>Cytophagales</taxon>
        <taxon>Spirosomataceae</taxon>
        <taxon>Fibrella</taxon>
    </lineage>
</organism>
<comment type="caution">
    <text evidence="1">The sequence shown here is derived from an EMBL/GenBank/DDBJ whole genome shotgun (WGS) entry which is preliminary data.</text>
</comment>
<dbReference type="InterPro" id="IPR017853">
    <property type="entry name" value="GH"/>
</dbReference>
<dbReference type="EMBL" id="JAFMYV010000008">
    <property type="protein sequence ID" value="MBO0938169.1"/>
    <property type="molecule type" value="Genomic_DNA"/>
</dbReference>
<proteinExistence type="predicted"/>
<gene>
    <name evidence="1" type="ORF">J2I47_16575</name>
</gene>
<evidence type="ECO:0000313" key="2">
    <source>
        <dbReference type="Proteomes" id="UP000664034"/>
    </source>
</evidence>
<evidence type="ECO:0000313" key="1">
    <source>
        <dbReference type="EMBL" id="MBO0938169.1"/>
    </source>
</evidence>
<dbReference type="Proteomes" id="UP000664034">
    <property type="component" value="Unassembled WGS sequence"/>
</dbReference>
<reference evidence="1" key="1">
    <citation type="submission" date="2021-03" db="EMBL/GenBank/DDBJ databases">
        <title>Fibrella sp. HMF5335 genome sequencing and assembly.</title>
        <authorList>
            <person name="Kang H."/>
            <person name="Kim H."/>
            <person name="Bae S."/>
            <person name="Joh K."/>
        </authorList>
    </citation>
    <scope>NUCLEOTIDE SEQUENCE</scope>
    <source>
        <strain evidence="1">HMF5335</strain>
    </source>
</reference>